<comment type="caution">
    <text evidence="3">The sequence shown here is derived from an EMBL/GenBank/DDBJ whole genome shotgun (WGS) entry which is preliminary data.</text>
</comment>
<sequence length="165" mass="19158">MNSKKTKITKNLKNRELIVERNIAVSRKLAWQGWTLPEHIENWWGPKNWSTTVYEMDVRAGGIWRYRIAPNDGKDEEARCKATYTQVMEQSKLVYTDTFVDRDWNAVEGSEMHTSVTFEDENRSTKLTITTQFASVEDLDSAETIGMIEGFTDALDRLEKYLHTS</sequence>
<evidence type="ECO:0000259" key="2">
    <source>
        <dbReference type="Pfam" id="PF08327"/>
    </source>
</evidence>
<dbReference type="SUPFAM" id="SSF55961">
    <property type="entry name" value="Bet v1-like"/>
    <property type="match status" value="1"/>
</dbReference>
<comment type="similarity">
    <text evidence="1">Belongs to the AHA1 family.</text>
</comment>
<dbReference type="InterPro" id="IPR013538">
    <property type="entry name" value="ASHA1/2-like_C"/>
</dbReference>
<dbReference type="Pfam" id="PF08327">
    <property type="entry name" value="AHSA1"/>
    <property type="match status" value="1"/>
</dbReference>
<proteinExistence type="inferred from homology"/>
<dbReference type="Gene3D" id="3.30.530.20">
    <property type="match status" value="1"/>
</dbReference>
<dbReference type="Proteomes" id="UP000430692">
    <property type="component" value="Unassembled WGS sequence"/>
</dbReference>
<organism evidence="3 4">
    <name type="scientific">Shimazuella alba</name>
    <dbReference type="NCBI Taxonomy" id="2690964"/>
    <lineage>
        <taxon>Bacteria</taxon>
        <taxon>Bacillati</taxon>
        <taxon>Bacillota</taxon>
        <taxon>Bacilli</taxon>
        <taxon>Bacillales</taxon>
        <taxon>Thermoactinomycetaceae</taxon>
        <taxon>Shimazuella</taxon>
    </lineage>
</organism>
<dbReference type="AlphaFoldDB" id="A0A6I4VRI7"/>
<dbReference type="InterPro" id="IPR023393">
    <property type="entry name" value="START-like_dom_sf"/>
</dbReference>
<evidence type="ECO:0000313" key="3">
    <source>
        <dbReference type="EMBL" id="MXQ52496.1"/>
    </source>
</evidence>
<feature type="domain" description="Activator of Hsp90 ATPase homologue 1/2-like C-terminal" evidence="2">
    <location>
        <begin position="25"/>
        <end position="162"/>
    </location>
</feature>
<evidence type="ECO:0000313" key="4">
    <source>
        <dbReference type="Proteomes" id="UP000430692"/>
    </source>
</evidence>
<protein>
    <submittedName>
        <fullName evidence="3">ATPase</fullName>
    </submittedName>
</protein>
<reference evidence="3 4" key="1">
    <citation type="submission" date="2019-12" db="EMBL/GenBank/DDBJ databases">
        <title>Whole-genome analyses of novel actinobacteria.</title>
        <authorList>
            <person name="Sahin N."/>
            <person name="Saygin H."/>
        </authorList>
    </citation>
    <scope>NUCLEOTIDE SEQUENCE [LARGE SCALE GENOMIC DNA]</scope>
    <source>
        <strain evidence="3 4">KC615</strain>
    </source>
</reference>
<dbReference type="RefSeq" id="WP_160799514.1">
    <property type="nucleotide sequence ID" value="NZ_WUUL01000001.1"/>
</dbReference>
<gene>
    <name evidence="3" type="ORF">GSM42_01745</name>
</gene>
<evidence type="ECO:0000256" key="1">
    <source>
        <dbReference type="ARBA" id="ARBA00006817"/>
    </source>
</evidence>
<accession>A0A6I4VRI7</accession>
<dbReference type="EMBL" id="WUUL01000001">
    <property type="protein sequence ID" value="MXQ52496.1"/>
    <property type="molecule type" value="Genomic_DNA"/>
</dbReference>
<name>A0A6I4VRI7_9BACL</name>
<keyword evidence="4" id="KW-1185">Reference proteome</keyword>